<dbReference type="GeneTree" id="ENSGT00940000165054"/>
<organism evidence="1 2">
    <name type="scientific">Cyprinus carpio carpio</name>
    <dbReference type="NCBI Taxonomy" id="630221"/>
    <lineage>
        <taxon>Eukaryota</taxon>
        <taxon>Metazoa</taxon>
        <taxon>Chordata</taxon>
        <taxon>Craniata</taxon>
        <taxon>Vertebrata</taxon>
        <taxon>Euteleostomi</taxon>
        <taxon>Actinopterygii</taxon>
        <taxon>Neopterygii</taxon>
        <taxon>Teleostei</taxon>
        <taxon>Ostariophysi</taxon>
        <taxon>Cypriniformes</taxon>
        <taxon>Cyprinidae</taxon>
        <taxon>Cyprininae</taxon>
        <taxon>Cyprinus</taxon>
    </lineage>
</organism>
<dbReference type="GO" id="GO:0070059">
    <property type="term" value="P:intrinsic apoptotic signaling pathway in response to endoplasmic reticulum stress"/>
    <property type="evidence" value="ECO:0007669"/>
    <property type="project" value="TreeGrafter"/>
</dbReference>
<evidence type="ECO:0000313" key="2">
    <source>
        <dbReference type="Proteomes" id="UP001108240"/>
    </source>
</evidence>
<dbReference type="PANTHER" id="PTHR13954:SF28">
    <property type="match status" value="1"/>
</dbReference>
<protein>
    <recommendedName>
        <fullName evidence="3">Protein kinase domain-containing protein</fullName>
    </recommendedName>
</protein>
<dbReference type="AlphaFoldDB" id="A0A9J7ZND8"/>
<dbReference type="GO" id="GO:1990604">
    <property type="term" value="C:IRE1-TRAF2-ASK1 complex"/>
    <property type="evidence" value="ECO:0007669"/>
    <property type="project" value="TreeGrafter"/>
</dbReference>
<dbReference type="InterPro" id="IPR011009">
    <property type="entry name" value="Kinase-like_dom_sf"/>
</dbReference>
<accession>A0A9J7ZND8</accession>
<dbReference type="GO" id="GO:0004674">
    <property type="term" value="F:protein serine/threonine kinase activity"/>
    <property type="evidence" value="ECO:0007669"/>
    <property type="project" value="InterPro"/>
</dbReference>
<evidence type="ECO:0008006" key="3">
    <source>
        <dbReference type="Google" id="ProtNLM"/>
    </source>
</evidence>
<dbReference type="PANTHER" id="PTHR13954">
    <property type="entry name" value="IRE1-RELATED"/>
    <property type="match status" value="1"/>
</dbReference>
<dbReference type="Proteomes" id="UP001108240">
    <property type="component" value="Unplaced"/>
</dbReference>
<proteinExistence type="predicted"/>
<dbReference type="Ensembl" id="ENSCCRT00000115847.1">
    <property type="protein sequence ID" value="ENSCCRP00000134634.1"/>
    <property type="gene ID" value="ENSCCRG00000062864.1"/>
</dbReference>
<sequence length="192" mass="22417">MLTYYILSDGKHPFGDGIHCVVNISEGKYSLEDIKDIAAKDLIEWMINKEPDKRPTIDRVLNHPYFWDDKRKKEVLKELGDQPEVQHYIDILKVCETKKAEEALTARKAVEKTFINTKDKHRRTAILKMLGETESQEVQNQKLEDLSKVCNSAEKLTQGKSFSKWKSKVGRNIQQHDSHFLPELFIKYQNNK</sequence>
<dbReference type="GO" id="GO:0004521">
    <property type="term" value="F:RNA endonuclease activity"/>
    <property type="evidence" value="ECO:0007669"/>
    <property type="project" value="InterPro"/>
</dbReference>
<dbReference type="InterPro" id="IPR045133">
    <property type="entry name" value="IRE1/2-like"/>
</dbReference>
<keyword evidence="2" id="KW-1185">Reference proteome</keyword>
<dbReference type="SUPFAM" id="SSF56112">
    <property type="entry name" value="Protein kinase-like (PK-like)"/>
    <property type="match status" value="1"/>
</dbReference>
<dbReference type="Gene3D" id="1.10.510.10">
    <property type="entry name" value="Transferase(Phosphotransferase) domain 1"/>
    <property type="match status" value="1"/>
</dbReference>
<reference evidence="1" key="2">
    <citation type="submission" date="2025-09" db="UniProtKB">
        <authorList>
            <consortium name="Ensembl"/>
        </authorList>
    </citation>
    <scope>IDENTIFICATION</scope>
</reference>
<evidence type="ECO:0000313" key="1">
    <source>
        <dbReference type="Ensembl" id="ENSCCRP00000134634.1"/>
    </source>
</evidence>
<dbReference type="GO" id="GO:0051082">
    <property type="term" value="F:unfolded protein binding"/>
    <property type="evidence" value="ECO:0007669"/>
    <property type="project" value="TreeGrafter"/>
</dbReference>
<name>A0A9J7ZND8_CYPCA</name>
<reference evidence="1" key="1">
    <citation type="submission" date="2025-08" db="UniProtKB">
        <authorList>
            <consortium name="Ensembl"/>
        </authorList>
    </citation>
    <scope>IDENTIFICATION</scope>
</reference>
<dbReference type="GO" id="GO:0036498">
    <property type="term" value="P:IRE1-mediated unfolded protein response"/>
    <property type="evidence" value="ECO:0007669"/>
    <property type="project" value="TreeGrafter"/>
</dbReference>